<reference evidence="1 2" key="1">
    <citation type="submission" date="2020-08" db="EMBL/GenBank/DDBJ databases">
        <authorList>
            <person name="Ren C."/>
            <person name="Gu Y."/>
            <person name="Xu Y."/>
        </authorList>
    </citation>
    <scope>NUCLEOTIDE SEQUENCE [LARGE SCALE GENOMIC DNA]</scope>
    <source>
        <strain evidence="1 2">LBM18003</strain>
    </source>
</reference>
<gene>
    <name evidence="1" type="ORF">H6X83_05105</name>
</gene>
<evidence type="ECO:0000313" key="1">
    <source>
        <dbReference type="EMBL" id="QNO19001.1"/>
    </source>
</evidence>
<sequence length="104" mass="10803">MNVKTETVTATKEILYNDHYVGKPYTVSATGVTANSEGKKIVPAGTILPANDATAEGVLLFDTNVTDGDRTATIVIHGFIKSAALPAAPAAEAKTALKDIQFIG</sequence>
<accession>A0A7G9WJY9</accession>
<evidence type="ECO:0000313" key="2">
    <source>
        <dbReference type="Proteomes" id="UP000516046"/>
    </source>
</evidence>
<evidence type="ECO:0008006" key="3">
    <source>
        <dbReference type="Google" id="ProtNLM"/>
    </source>
</evidence>
<name>A0A7G9WJY9_9FIRM</name>
<organism evidence="1 2">
    <name type="scientific">Caproicibacterium amylolyticum</name>
    <dbReference type="NCBI Taxonomy" id="2766537"/>
    <lineage>
        <taxon>Bacteria</taxon>
        <taxon>Bacillati</taxon>
        <taxon>Bacillota</taxon>
        <taxon>Clostridia</taxon>
        <taxon>Eubacteriales</taxon>
        <taxon>Oscillospiraceae</taxon>
        <taxon>Caproicibacterium</taxon>
    </lineage>
</organism>
<protein>
    <recommendedName>
        <fullName evidence="3">Head decoration protein</fullName>
    </recommendedName>
</protein>
<dbReference type="Proteomes" id="UP000516046">
    <property type="component" value="Chromosome"/>
</dbReference>
<keyword evidence="2" id="KW-1185">Reference proteome</keyword>
<proteinExistence type="predicted"/>
<dbReference type="KEGG" id="caml:H6X83_05105"/>
<dbReference type="RefSeq" id="WP_212508071.1">
    <property type="nucleotide sequence ID" value="NZ_CP060696.1"/>
</dbReference>
<dbReference type="AlphaFoldDB" id="A0A7G9WJY9"/>
<dbReference type="EMBL" id="CP060696">
    <property type="protein sequence ID" value="QNO19001.1"/>
    <property type="molecule type" value="Genomic_DNA"/>
</dbReference>